<dbReference type="PROSITE" id="PS00166">
    <property type="entry name" value="ENOYL_COA_HYDRATASE"/>
    <property type="match status" value="1"/>
</dbReference>
<dbReference type="InterPro" id="IPR001753">
    <property type="entry name" value="Enoyl-CoA_hydra/iso"/>
</dbReference>
<dbReference type="InterPro" id="IPR014748">
    <property type="entry name" value="Enoyl-CoA_hydra_C"/>
</dbReference>
<dbReference type="Pfam" id="PF00378">
    <property type="entry name" value="ECH_1"/>
    <property type="match status" value="1"/>
</dbReference>
<dbReference type="GO" id="GO:0004300">
    <property type="term" value="F:enoyl-CoA hydratase activity"/>
    <property type="evidence" value="ECO:0007669"/>
    <property type="project" value="UniProtKB-EC"/>
</dbReference>
<dbReference type="GO" id="GO:0016853">
    <property type="term" value="F:isomerase activity"/>
    <property type="evidence" value="ECO:0007669"/>
    <property type="project" value="UniProtKB-KW"/>
</dbReference>
<dbReference type="InterPro" id="IPR018376">
    <property type="entry name" value="Enoyl-CoA_hyd/isom_CS"/>
</dbReference>
<keyword evidence="3" id="KW-0456">Lyase</keyword>
<gene>
    <name evidence="3" type="ORF">DX908_12890</name>
</gene>
<dbReference type="InParanoid" id="A0A371RKW7"/>
<dbReference type="AlphaFoldDB" id="A0A371RKW7"/>
<protein>
    <submittedName>
        <fullName evidence="3">Enoyl-CoA hydratase/isomerase family protein</fullName>
        <ecNumber evidence="3">4.2.1.17</ecNumber>
    </submittedName>
</protein>
<dbReference type="PANTHER" id="PTHR42964">
    <property type="entry name" value="ENOYL-COA HYDRATASE"/>
    <property type="match status" value="1"/>
</dbReference>
<dbReference type="Gene3D" id="1.10.12.10">
    <property type="entry name" value="Lyase 2-enoyl-coa Hydratase, Chain A, domain 2"/>
    <property type="match status" value="1"/>
</dbReference>
<sequence>MPERPNVTDHCLLTHVDERGVATLTLNRPDVRNALDEELMRELTEHVVTYSRSQDVRLIVITGSEDAFSAGTDISWMEEMATDQPSVDARRLGNLLWQVRCCPKPTIARVNGAAIGAGLALAVACDISVSDDEAQFSLPAVRLGTLPAVLAPFMLDAVSPFVLRRYVLTGETFSADEARRVGFIHATCLGAQLDATVARFIDDLLMGGPLAQKEMKMLLNAYAHEPFNTGLIEGAAKISARIRKTNEAREGLAAYIEKRDPDWKR</sequence>
<accession>A0A371RKW7</accession>
<dbReference type="CDD" id="cd06558">
    <property type="entry name" value="crotonase-like"/>
    <property type="match status" value="1"/>
</dbReference>
<dbReference type="SUPFAM" id="SSF52096">
    <property type="entry name" value="ClpP/crotonase"/>
    <property type="match status" value="1"/>
</dbReference>
<evidence type="ECO:0000313" key="3">
    <source>
        <dbReference type="EMBL" id="RFB06081.1"/>
    </source>
</evidence>
<dbReference type="EMBL" id="QUQO01000001">
    <property type="protein sequence ID" value="RFB06081.1"/>
    <property type="molecule type" value="Genomic_DNA"/>
</dbReference>
<dbReference type="InterPro" id="IPR029045">
    <property type="entry name" value="ClpP/crotonase-like_dom_sf"/>
</dbReference>
<dbReference type="Proteomes" id="UP000264589">
    <property type="component" value="Unassembled WGS sequence"/>
</dbReference>
<comment type="caution">
    <text evidence="3">The sequence shown here is derived from an EMBL/GenBank/DDBJ whole genome shotgun (WGS) entry which is preliminary data.</text>
</comment>
<dbReference type="PANTHER" id="PTHR42964:SF1">
    <property type="entry name" value="POLYKETIDE BIOSYNTHESIS ENOYL-COA HYDRATASE PKSH-RELATED"/>
    <property type="match status" value="1"/>
</dbReference>
<name>A0A371RKW7_9PROT</name>
<evidence type="ECO:0000256" key="1">
    <source>
        <dbReference type="ARBA" id="ARBA00005254"/>
    </source>
</evidence>
<keyword evidence="3" id="KW-0413">Isomerase</keyword>
<evidence type="ECO:0000256" key="2">
    <source>
        <dbReference type="RuleBase" id="RU003707"/>
    </source>
</evidence>
<evidence type="ECO:0000313" key="4">
    <source>
        <dbReference type="Proteomes" id="UP000264589"/>
    </source>
</evidence>
<dbReference type="EC" id="4.2.1.17" evidence="3"/>
<keyword evidence="4" id="KW-1185">Reference proteome</keyword>
<reference evidence="3 4" key="1">
    <citation type="submission" date="2018-08" db="EMBL/GenBank/DDBJ databases">
        <title>Parvularcula sp. SM1705, isolated from surface water of the South Sea China.</title>
        <authorList>
            <person name="Sun L."/>
        </authorList>
    </citation>
    <scope>NUCLEOTIDE SEQUENCE [LARGE SCALE GENOMIC DNA]</scope>
    <source>
        <strain evidence="3 4">SM1705</strain>
    </source>
</reference>
<proteinExistence type="inferred from homology"/>
<organism evidence="3 4">
    <name type="scientific">Parvularcula marina</name>
    <dbReference type="NCBI Taxonomy" id="2292771"/>
    <lineage>
        <taxon>Bacteria</taxon>
        <taxon>Pseudomonadati</taxon>
        <taxon>Pseudomonadota</taxon>
        <taxon>Alphaproteobacteria</taxon>
        <taxon>Parvularculales</taxon>
        <taxon>Parvularculaceae</taxon>
        <taxon>Parvularcula</taxon>
    </lineage>
</organism>
<comment type="similarity">
    <text evidence="1 2">Belongs to the enoyl-CoA hydratase/isomerase family.</text>
</comment>
<dbReference type="Gene3D" id="3.90.226.10">
    <property type="entry name" value="2-enoyl-CoA Hydratase, Chain A, domain 1"/>
    <property type="match status" value="1"/>
</dbReference>
<dbReference type="InterPro" id="IPR051683">
    <property type="entry name" value="Enoyl-CoA_Hydratase/Isomerase"/>
</dbReference>